<protein>
    <submittedName>
        <fullName evidence="1">Uncharacterized protein</fullName>
    </submittedName>
</protein>
<organism evidence="1 2">
    <name type="scientific">Collinsella aerofaciens</name>
    <dbReference type="NCBI Taxonomy" id="74426"/>
    <lineage>
        <taxon>Bacteria</taxon>
        <taxon>Bacillati</taxon>
        <taxon>Actinomycetota</taxon>
        <taxon>Coriobacteriia</taxon>
        <taxon>Coriobacteriales</taxon>
        <taxon>Coriobacteriaceae</taxon>
        <taxon>Collinsella</taxon>
    </lineage>
</organism>
<proteinExistence type="predicted"/>
<name>A0A5K1JE06_9ACTN</name>
<evidence type="ECO:0000313" key="2">
    <source>
        <dbReference type="Proteomes" id="UP000330807"/>
    </source>
</evidence>
<sequence>MLSFWRHPIIFTKRLLLPTCSTCINYDSDLGTGFCDCKKYRDRYEKLEGDELEHAFCSEIRGTRYCKYKEFH</sequence>
<accession>A0A5K1JE06</accession>
<dbReference type="EMBL" id="CABWIH010000058">
    <property type="protein sequence ID" value="VWM02399.1"/>
    <property type="molecule type" value="Genomic_DNA"/>
</dbReference>
<reference evidence="1 2" key="1">
    <citation type="submission" date="2019-10" db="EMBL/GenBank/DDBJ databases">
        <authorList>
            <person name="Wolf R A."/>
        </authorList>
    </citation>
    <scope>NUCLEOTIDE SEQUENCE [LARGE SCALE GENOMIC DNA]</scope>
    <source>
        <strain evidence="1">Collinsella_aerofaciens_AK_138A</strain>
    </source>
</reference>
<dbReference type="AlphaFoldDB" id="A0A5K1JE06"/>
<dbReference type="RefSeq" id="WP_156064211.1">
    <property type="nucleotide sequence ID" value="NZ_CABWIH010000058.1"/>
</dbReference>
<dbReference type="Proteomes" id="UP000330807">
    <property type="component" value="Unassembled WGS sequence"/>
</dbReference>
<gene>
    <name evidence="1" type="ORF">LMKDKBCB_02287</name>
</gene>
<evidence type="ECO:0000313" key="1">
    <source>
        <dbReference type="EMBL" id="VWM02399.1"/>
    </source>
</evidence>